<dbReference type="SUPFAM" id="SSF46894">
    <property type="entry name" value="C-terminal effector domain of the bipartite response regulators"/>
    <property type="match status" value="1"/>
</dbReference>
<organism evidence="10 11">
    <name type="scientific">Vogesella indigofera</name>
    <name type="common">Pseudomonas indigofera</name>
    <dbReference type="NCBI Taxonomy" id="45465"/>
    <lineage>
        <taxon>Bacteria</taxon>
        <taxon>Pseudomonadati</taxon>
        <taxon>Pseudomonadota</taxon>
        <taxon>Betaproteobacteria</taxon>
        <taxon>Neisseriales</taxon>
        <taxon>Chromobacteriaceae</taxon>
        <taxon>Vogesella</taxon>
    </lineage>
</organism>
<dbReference type="InterPro" id="IPR000792">
    <property type="entry name" value="Tscrpt_reg_LuxR_C"/>
</dbReference>
<evidence type="ECO:0000259" key="8">
    <source>
        <dbReference type="PROSITE" id="PS50110"/>
    </source>
</evidence>
<protein>
    <submittedName>
        <fullName evidence="10">LuxR family two component transcriptional regulator</fullName>
    </submittedName>
    <submittedName>
        <fullName evidence="9">Response regulator transcription factor</fullName>
    </submittedName>
</protein>
<dbReference type="CDD" id="cd06170">
    <property type="entry name" value="LuxR_C_like"/>
    <property type="match status" value="1"/>
</dbReference>
<dbReference type="GO" id="GO:0000160">
    <property type="term" value="P:phosphorelay signal transduction system"/>
    <property type="evidence" value="ECO:0007669"/>
    <property type="project" value="UniProtKB-KW"/>
</dbReference>
<dbReference type="SUPFAM" id="SSF52172">
    <property type="entry name" value="CheY-like"/>
    <property type="match status" value="1"/>
</dbReference>
<dbReference type="PANTHER" id="PTHR44688:SF16">
    <property type="entry name" value="DNA-BINDING TRANSCRIPTIONAL ACTIVATOR DEVR_DOSR"/>
    <property type="match status" value="1"/>
</dbReference>
<keyword evidence="3" id="KW-0805">Transcription regulation</keyword>
<evidence type="ECO:0000259" key="7">
    <source>
        <dbReference type="PROSITE" id="PS50043"/>
    </source>
</evidence>
<dbReference type="Pfam" id="PF00072">
    <property type="entry name" value="Response_reg"/>
    <property type="match status" value="1"/>
</dbReference>
<keyword evidence="1 6" id="KW-0597">Phosphoprotein</keyword>
<dbReference type="SMART" id="SM00421">
    <property type="entry name" value="HTH_LUXR"/>
    <property type="match status" value="1"/>
</dbReference>
<dbReference type="InterPro" id="IPR036388">
    <property type="entry name" value="WH-like_DNA-bd_sf"/>
</dbReference>
<dbReference type="InterPro" id="IPR001789">
    <property type="entry name" value="Sig_transdc_resp-reg_receiver"/>
</dbReference>
<dbReference type="Pfam" id="PF00196">
    <property type="entry name" value="GerE"/>
    <property type="match status" value="1"/>
</dbReference>
<evidence type="ECO:0000313" key="11">
    <source>
        <dbReference type="Proteomes" id="UP000279384"/>
    </source>
</evidence>
<dbReference type="PANTHER" id="PTHR44688">
    <property type="entry name" value="DNA-BINDING TRANSCRIPTIONAL ACTIVATOR DEVR_DOSR"/>
    <property type="match status" value="1"/>
</dbReference>
<dbReference type="InterPro" id="IPR011006">
    <property type="entry name" value="CheY-like_superfamily"/>
</dbReference>
<dbReference type="PRINTS" id="PR00038">
    <property type="entry name" value="HTHLUXR"/>
</dbReference>
<keyword evidence="4" id="KW-0238">DNA-binding</keyword>
<reference evidence="10 11" key="1">
    <citation type="submission" date="2018-10" db="EMBL/GenBank/DDBJ databases">
        <title>Genomic Encyclopedia of Type Strains, Phase IV (KMG-IV): sequencing the most valuable type-strain genomes for metagenomic binning, comparative biology and taxonomic classification.</title>
        <authorList>
            <person name="Goeker M."/>
        </authorList>
    </citation>
    <scope>NUCLEOTIDE SEQUENCE [LARGE SCALE GENOMIC DNA]</scope>
    <source>
        <strain evidence="10 11">DSM 3303</strain>
    </source>
</reference>
<evidence type="ECO:0000256" key="5">
    <source>
        <dbReference type="ARBA" id="ARBA00023163"/>
    </source>
</evidence>
<evidence type="ECO:0000313" key="12">
    <source>
        <dbReference type="Proteomes" id="UP001221566"/>
    </source>
</evidence>
<evidence type="ECO:0000256" key="1">
    <source>
        <dbReference type="ARBA" id="ARBA00022553"/>
    </source>
</evidence>
<dbReference type="AlphaFoldDB" id="A0A495B5K3"/>
<proteinExistence type="predicted"/>
<dbReference type="PROSITE" id="PS50110">
    <property type="entry name" value="RESPONSE_REGULATORY"/>
    <property type="match status" value="1"/>
</dbReference>
<dbReference type="GO" id="GO:0003677">
    <property type="term" value="F:DNA binding"/>
    <property type="evidence" value="ECO:0007669"/>
    <property type="project" value="UniProtKB-KW"/>
</dbReference>
<dbReference type="SMART" id="SM00448">
    <property type="entry name" value="REC"/>
    <property type="match status" value="1"/>
</dbReference>
<feature type="modified residue" description="4-aspartylphosphate" evidence="6">
    <location>
        <position position="58"/>
    </location>
</feature>
<evidence type="ECO:0000256" key="6">
    <source>
        <dbReference type="PROSITE-ProRule" id="PRU00169"/>
    </source>
</evidence>
<comment type="caution">
    <text evidence="10">The sequence shown here is derived from an EMBL/GenBank/DDBJ whole genome shotgun (WGS) entry which is preliminary data.</text>
</comment>
<dbReference type="InterPro" id="IPR016032">
    <property type="entry name" value="Sig_transdc_resp-reg_C-effctor"/>
</dbReference>
<name>A0A495B5K3_VOGIN</name>
<keyword evidence="12" id="KW-1185">Reference proteome</keyword>
<evidence type="ECO:0000256" key="3">
    <source>
        <dbReference type="ARBA" id="ARBA00023015"/>
    </source>
</evidence>
<reference evidence="9 12" key="2">
    <citation type="submission" date="2023-01" db="EMBL/GenBank/DDBJ databases">
        <title>Novel species of the genus Vogesella isolated from rivers.</title>
        <authorList>
            <person name="Lu H."/>
        </authorList>
    </citation>
    <scope>NUCLEOTIDE SEQUENCE [LARGE SCALE GENOMIC DNA]</scope>
    <source>
        <strain evidence="9 12">SH7W</strain>
    </source>
</reference>
<dbReference type="Gene3D" id="3.40.50.2300">
    <property type="match status" value="1"/>
</dbReference>
<evidence type="ECO:0000256" key="4">
    <source>
        <dbReference type="ARBA" id="ARBA00023125"/>
    </source>
</evidence>
<dbReference type="CDD" id="cd17537">
    <property type="entry name" value="REC_FixJ"/>
    <property type="match status" value="1"/>
</dbReference>
<dbReference type="GO" id="GO:0006355">
    <property type="term" value="P:regulation of DNA-templated transcription"/>
    <property type="evidence" value="ECO:0007669"/>
    <property type="project" value="InterPro"/>
</dbReference>
<dbReference type="PROSITE" id="PS50043">
    <property type="entry name" value="HTH_LUXR_2"/>
    <property type="match status" value="1"/>
</dbReference>
<keyword evidence="2" id="KW-0902">Two-component regulatory system</keyword>
<dbReference type="RefSeq" id="WP_047967177.1">
    <property type="nucleotide sequence ID" value="NZ_JAQQKY010000006.1"/>
</dbReference>
<dbReference type="FunFam" id="3.40.50.2300:FF:000018">
    <property type="entry name" value="DNA-binding transcriptional regulator NtrC"/>
    <property type="match status" value="1"/>
</dbReference>
<accession>A0A495B5K3</accession>
<keyword evidence="5" id="KW-0804">Transcription</keyword>
<dbReference type="Proteomes" id="UP000279384">
    <property type="component" value="Unassembled WGS sequence"/>
</dbReference>
<feature type="domain" description="Response regulatory" evidence="8">
    <location>
        <begin position="8"/>
        <end position="123"/>
    </location>
</feature>
<gene>
    <name evidence="10" type="ORF">C8E02_2866</name>
    <name evidence="9" type="ORF">PQU93_11985</name>
</gene>
<evidence type="ECO:0000256" key="2">
    <source>
        <dbReference type="ARBA" id="ARBA00023012"/>
    </source>
</evidence>
<evidence type="ECO:0000313" key="10">
    <source>
        <dbReference type="EMBL" id="RKQ55484.1"/>
    </source>
</evidence>
<evidence type="ECO:0000313" key="9">
    <source>
        <dbReference type="EMBL" id="MDC7691497.1"/>
    </source>
</evidence>
<sequence length="210" mass="23383">MTASKSITIHIVDDDEAFRDSLVWLLESHDYRVICHDHAEAFLAGFRPELSVGCLILDIRMPGMSGLELYEELQARGNRWPVIFITGHGDVPMAVQAVKRGAYDFLEKPFNQEALLLAVNSALEAAASLQQTTTLAQQCETRLQTLTTREREVLERVIEGKMNKVIADDLGISIKTVEAHRGKMMDKMGVRSIADLVQTVVAYRQQKGGA</sequence>
<dbReference type="Proteomes" id="UP001221566">
    <property type="component" value="Unassembled WGS sequence"/>
</dbReference>
<feature type="domain" description="HTH luxR-type" evidence="7">
    <location>
        <begin position="139"/>
        <end position="204"/>
    </location>
</feature>
<dbReference type="EMBL" id="JAQQKY010000006">
    <property type="protein sequence ID" value="MDC7691497.1"/>
    <property type="molecule type" value="Genomic_DNA"/>
</dbReference>
<dbReference type="Gene3D" id="1.10.10.10">
    <property type="entry name" value="Winged helix-like DNA-binding domain superfamily/Winged helix DNA-binding domain"/>
    <property type="match status" value="1"/>
</dbReference>
<dbReference type="EMBL" id="RBID01000017">
    <property type="protein sequence ID" value="RKQ55484.1"/>
    <property type="molecule type" value="Genomic_DNA"/>
</dbReference>